<dbReference type="Pfam" id="PF13684">
    <property type="entry name" value="FakA-like_C"/>
    <property type="match status" value="1"/>
</dbReference>
<dbReference type="PANTHER" id="PTHR33434:SF4">
    <property type="entry name" value="PHOSPHATASE PROTEIN"/>
    <property type="match status" value="1"/>
</dbReference>
<dbReference type="InterPro" id="IPR048394">
    <property type="entry name" value="FakA-like_M"/>
</dbReference>
<accession>A0AA35XIF6</accession>
<dbReference type="Proteomes" id="UP001174909">
    <property type="component" value="Unassembled WGS sequence"/>
</dbReference>
<dbReference type="EMBL" id="CASHTH010004032">
    <property type="protein sequence ID" value="CAI8052705.1"/>
    <property type="molecule type" value="Genomic_DNA"/>
</dbReference>
<evidence type="ECO:0000313" key="3">
    <source>
        <dbReference type="Proteomes" id="UP001174909"/>
    </source>
</evidence>
<sequence>MGIVVILGGAYLHLTGQDVEDADLGLATSAGQIDPSQLSSVSVESDFLDSSVESEWGYCTQSMIQGESLDIEQVRADLAKTAESLVIIGDDRFIKVHVHVENPGVALTYGVSLGELDQIKIDNMSLQNQDWASGHQGRNAPKSGVALVAVAPGEGLAQLFRETANASVVSGGQTMNPSVAQLINAAESSGGEDVILLPNNKNVAITAVQATERENETQNLHVIPTSTVSQGIAAALAFNPQVTAEQNLQAMNDAVAAVVSIEVTRAIRDTTVEGTPVSEGDYMGLVEGKLSVLEASAESALLSTLAGVGLSDDHIVTVYWGADTDEETTQAVAEKIEEQTPGIQVDLVFGGQPHYPYFASVE</sequence>
<dbReference type="SMART" id="SM01121">
    <property type="entry name" value="Dak1_2"/>
    <property type="match status" value="1"/>
</dbReference>
<organism evidence="2 3">
    <name type="scientific">Geodia barretti</name>
    <name type="common">Barrett's horny sponge</name>
    <dbReference type="NCBI Taxonomy" id="519541"/>
    <lineage>
        <taxon>Eukaryota</taxon>
        <taxon>Metazoa</taxon>
        <taxon>Porifera</taxon>
        <taxon>Demospongiae</taxon>
        <taxon>Heteroscleromorpha</taxon>
        <taxon>Tetractinellida</taxon>
        <taxon>Astrophorina</taxon>
        <taxon>Geodiidae</taxon>
        <taxon>Geodia</taxon>
    </lineage>
</organism>
<dbReference type="PANTHER" id="PTHR33434">
    <property type="entry name" value="DEGV DOMAIN-CONTAINING PROTEIN DR_1986-RELATED"/>
    <property type="match status" value="1"/>
</dbReference>
<gene>
    <name evidence="2" type="ORF">GBAR_LOCUS28830</name>
</gene>
<feature type="domain" description="Fatty acid kinase subunit A-like C-terminal" evidence="1">
    <location>
        <begin position="55"/>
        <end position="362"/>
    </location>
</feature>
<protein>
    <submittedName>
        <fullName evidence="2">Uncharacterized protein SERP0792</fullName>
    </submittedName>
</protein>
<dbReference type="InterPro" id="IPR050270">
    <property type="entry name" value="DegV_domain_contain"/>
</dbReference>
<keyword evidence="3" id="KW-1185">Reference proteome</keyword>
<dbReference type="AlphaFoldDB" id="A0AA35XIF6"/>
<reference evidence="2" key="1">
    <citation type="submission" date="2023-03" db="EMBL/GenBank/DDBJ databases">
        <authorList>
            <person name="Steffen K."/>
            <person name="Cardenas P."/>
        </authorList>
    </citation>
    <scope>NUCLEOTIDE SEQUENCE</scope>
</reference>
<name>A0AA35XIF6_GEOBA</name>
<dbReference type="InterPro" id="IPR033470">
    <property type="entry name" value="FakA-like_C"/>
</dbReference>
<comment type="caution">
    <text evidence="2">The sequence shown here is derived from an EMBL/GenBank/DDBJ whole genome shotgun (WGS) entry which is preliminary data.</text>
</comment>
<proteinExistence type="predicted"/>
<evidence type="ECO:0000313" key="2">
    <source>
        <dbReference type="EMBL" id="CAI8052705.1"/>
    </source>
</evidence>
<evidence type="ECO:0000259" key="1">
    <source>
        <dbReference type="SMART" id="SM01121"/>
    </source>
</evidence>
<dbReference type="Pfam" id="PF21645">
    <property type="entry name" value="FakA-like_M"/>
    <property type="match status" value="1"/>
</dbReference>